<dbReference type="PANTHER" id="PTHR43827">
    <property type="entry name" value="2,5-DIKETO-D-GLUCONIC ACID REDUCTASE"/>
    <property type="match status" value="1"/>
</dbReference>
<organism evidence="5 6">
    <name type="scientific">Lentibacillus kimchii</name>
    <dbReference type="NCBI Taxonomy" id="1542911"/>
    <lineage>
        <taxon>Bacteria</taxon>
        <taxon>Bacillati</taxon>
        <taxon>Bacillota</taxon>
        <taxon>Bacilli</taxon>
        <taxon>Bacillales</taxon>
        <taxon>Bacillaceae</taxon>
        <taxon>Lentibacillus</taxon>
    </lineage>
</organism>
<dbReference type="PRINTS" id="PR00069">
    <property type="entry name" value="ALDKETRDTASE"/>
</dbReference>
<comment type="similarity">
    <text evidence="1">Belongs to the aldo/keto reductase family.</text>
</comment>
<keyword evidence="6" id="KW-1185">Reference proteome</keyword>
<dbReference type="PROSITE" id="PS00798">
    <property type="entry name" value="ALDOKETO_REDUCTASE_1"/>
    <property type="match status" value="1"/>
</dbReference>
<dbReference type="InterPro" id="IPR018170">
    <property type="entry name" value="Aldo/ket_reductase_CS"/>
</dbReference>
<gene>
    <name evidence="5" type="ORF">ACFQU8_10995</name>
</gene>
<evidence type="ECO:0000313" key="6">
    <source>
        <dbReference type="Proteomes" id="UP001596620"/>
    </source>
</evidence>
<protein>
    <submittedName>
        <fullName evidence="5">Aldo/keto reductase</fullName>
    </submittedName>
</protein>
<proteinExistence type="inferred from homology"/>
<dbReference type="EMBL" id="JBHTGR010000055">
    <property type="protein sequence ID" value="MFC7747711.1"/>
    <property type="molecule type" value="Genomic_DNA"/>
</dbReference>
<dbReference type="Proteomes" id="UP001596620">
    <property type="component" value="Unassembled WGS sequence"/>
</dbReference>
<evidence type="ECO:0000259" key="4">
    <source>
        <dbReference type="Pfam" id="PF00248"/>
    </source>
</evidence>
<dbReference type="RefSeq" id="WP_382359896.1">
    <property type="nucleotide sequence ID" value="NZ_JBHTGR010000055.1"/>
</dbReference>
<dbReference type="Pfam" id="PF00248">
    <property type="entry name" value="Aldo_ket_red"/>
    <property type="match status" value="1"/>
</dbReference>
<evidence type="ECO:0000256" key="3">
    <source>
        <dbReference type="ARBA" id="ARBA00023002"/>
    </source>
</evidence>
<dbReference type="PANTHER" id="PTHR43827:SF3">
    <property type="entry name" value="NADP-DEPENDENT OXIDOREDUCTASE DOMAIN-CONTAINING PROTEIN"/>
    <property type="match status" value="1"/>
</dbReference>
<reference evidence="6" key="1">
    <citation type="journal article" date="2019" name="Int. J. Syst. Evol. Microbiol.">
        <title>The Global Catalogue of Microorganisms (GCM) 10K type strain sequencing project: providing services to taxonomists for standard genome sequencing and annotation.</title>
        <authorList>
            <consortium name="The Broad Institute Genomics Platform"/>
            <consortium name="The Broad Institute Genome Sequencing Center for Infectious Disease"/>
            <person name="Wu L."/>
            <person name="Ma J."/>
        </authorList>
    </citation>
    <scope>NUCLEOTIDE SEQUENCE [LARGE SCALE GENOMIC DNA]</scope>
    <source>
        <strain evidence="6">JCM 30234</strain>
    </source>
</reference>
<dbReference type="Gene3D" id="3.20.20.100">
    <property type="entry name" value="NADP-dependent oxidoreductase domain"/>
    <property type="match status" value="1"/>
</dbReference>
<dbReference type="PROSITE" id="PS00062">
    <property type="entry name" value="ALDOKETO_REDUCTASE_2"/>
    <property type="match status" value="1"/>
</dbReference>
<name>A0ABW2UYR7_9BACI</name>
<keyword evidence="3" id="KW-0560">Oxidoreductase</keyword>
<dbReference type="InterPro" id="IPR023210">
    <property type="entry name" value="NADP_OxRdtase_dom"/>
</dbReference>
<comment type="caution">
    <text evidence="5">The sequence shown here is derived from an EMBL/GenBank/DDBJ whole genome shotgun (WGS) entry which is preliminary data.</text>
</comment>
<evidence type="ECO:0000256" key="1">
    <source>
        <dbReference type="ARBA" id="ARBA00007905"/>
    </source>
</evidence>
<accession>A0ABW2UYR7</accession>
<dbReference type="SUPFAM" id="SSF51430">
    <property type="entry name" value="NAD(P)-linked oxidoreductase"/>
    <property type="match status" value="1"/>
</dbReference>
<keyword evidence="2" id="KW-0521">NADP</keyword>
<feature type="domain" description="NADP-dependent oxidoreductase" evidence="4">
    <location>
        <begin position="25"/>
        <end position="261"/>
    </location>
</feature>
<dbReference type="PIRSF" id="PIRSF000097">
    <property type="entry name" value="AKR"/>
    <property type="match status" value="1"/>
</dbReference>
<dbReference type="InterPro" id="IPR020471">
    <property type="entry name" value="AKR"/>
</dbReference>
<sequence>MIDHLQDTVTLNNGVTMPGFGLGVYKVDEQTAADSVKAALKNGYRSIDTASYYDNEAGVGRGIKESGISRESIFVTSKVWNDEQGYHNTLEAFENSLAKLGLDYLDLYLIHWPVSDTYLETWQAMEKLYEEGRVRAIGVSNFHVHHLQRLMANTRVKPVIDQVEYHPHLTQESLRVFCEQENIQLEAWSPLKKGRLLDDPSINDLAEKYGKTPAQIILRWDVQNHVVTIPKSTHDERIKENASIFDFALANEDMQKIDSLNQNDRTGKNPDSFDPS</sequence>
<dbReference type="InterPro" id="IPR036812">
    <property type="entry name" value="NAD(P)_OxRdtase_dom_sf"/>
</dbReference>
<evidence type="ECO:0000256" key="2">
    <source>
        <dbReference type="ARBA" id="ARBA00022857"/>
    </source>
</evidence>
<dbReference type="PROSITE" id="PS00063">
    <property type="entry name" value="ALDOKETO_REDUCTASE_3"/>
    <property type="match status" value="1"/>
</dbReference>
<evidence type="ECO:0000313" key="5">
    <source>
        <dbReference type="EMBL" id="MFC7747711.1"/>
    </source>
</evidence>